<protein>
    <submittedName>
        <fullName evidence="1">Uncharacterized protein</fullName>
    </submittedName>
</protein>
<comment type="caution">
    <text evidence="1">The sequence shown here is derived from an EMBL/GenBank/DDBJ whole genome shotgun (WGS) entry which is preliminary data.</text>
</comment>
<gene>
    <name evidence="1" type="ORF">AQJ91_09070</name>
</gene>
<dbReference type="AlphaFoldDB" id="A0A101V2S9"/>
<dbReference type="Proteomes" id="UP000053260">
    <property type="component" value="Unassembled WGS sequence"/>
</dbReference>
<accession>A0A101V2S9</accession>
<dbReference type="EMBL" id="LMXB01000024">
    <property type="protein sequence ID" value="KUO21475.1"/>
    <property type="molecule type" value="Genomic_DNA"/>
</dbReference>
<dbReference type="RefSeq" id="WP_067018296.1">
    <property type="nucleotide sequence ID" value="NZ_KQ949078.1"/>
</dbReference>
<reference evidence="1 2" key="1">
    <citation type="submission" date="2015-10" db="EMBL/GenBank/DDBJ databases">
        <title>Draft genome sequence of Streptomyces sp. RV15, isolated from a marine sponge.</title>
        <authorList>
            <person name="Ruckert C."/>
            <person name="Abdelmohsen U.R."/>
            <person name="Winkler A."/>
            <person name="Hentschel U."/>
            <person name="Kalinowski J."/>
            <person name="Kampfer P."/>
            <person name="Glaeser S."/>
        </authorList>
    </citation>
    <scope>NUCLEOTIDE SEQUENCE [LARGE SCALE GENOMIC DNA]</scope>
    <source>
        <strain evidence="1 2">RV15</strain>
    </source>
</reference>
<evidence type="ECO:0000313" key="1">
    <source>
        <dbReference type="EMBL" id="KUO21475.1"/>
    </source>
</evidence>
<sequence>MTALLYVLLLLVVALAVTLAGMWLRVCRLALQMDALRAGLDGVRIELRTHSETDHSSRLLVIADRPDDESAELMKAQATAWGWEV</sequence>
<organism evidence="1 2">
    <name type="scientific">Streptomyces dysideae</name>
    <dbReference type="NCBI Taxonomy" id="909626"/>
    <lineage>
        <taxon>Bacteria</taxon>
        <taxon>Bacillati</taxon>
        <taxon>Actinomycetota</taxon>
        <taxon>Actinomycetes</taxon>
        <taxon>Kitasatosporales</taxon>
        <taxon>Streptomycetaceae</taxon>
        <taxon>Streptomyces</taxon>
    </lineage>
</organism>
<name>A0A101V2S9_9ACTN</name>
<proteinExistence type="predicted"/>
<evidence type="ECO:0000313" key="2">
    <source>
        <dbReference type="Proteomes" id="UP000053260"/>
    </source>
</evidence>
<keyword evidence="2" id="KW-1185">Reference proteome</keyword>
<dbReference type="STRING" id="909626.AQJ91_09070"/>